<proteinExistence type="inferred from homology"/>
<dbReference type="Pfam" id="PF21365">
    <property type="entry name" value="Glyco_hydro_31_3rd"/>
    <property type="match status" value="1"/>
</dbReference>
<evidence type="ECO:0000256" key="3">
    <source>
        <dbReference type="SAM" id="SignalP"/>
    </source>
</evidence>
<dbReference type="InterPro" id="IPR000322">
    <property type="entry name" value="Glyco_hydro_31_TIM"/>
</dbReference>
<dbReference type="InterPro" id="IPR005084">
    <property type="entry name" value="CBM6"/>
</dbReference>
<gene>
    <name evidence="5" type="ORF">SAMN04515671_3893</name>
</gene>
<dbReference type="SUPFAM" id="SSF51011">
    <property type="entry name" value="Glycosyl hydrolase domain"/>
    <property type="match status" value="1"/>
</dbReference>
<dbReference type="SUPFAM" id="SSF51445">
    <property type="entry name" value="(Trans)glycosidases"/>
    <property type="match status" value="1"/>
</dbReference>
<dbReference type="Gene3D" id="2.60.40.3440">
    <property type="match status" value="1"/>
</dbReference>
<dbReference type="InterPro" id="IPR017853">
    <property type="entry name" value="GH"/>
</dbReference>
<evidence type="ECO:0000256" key="1">
    <source>
        <dbReference type="ARBA" id="ARBA00007806"/>
    </source>
</evidence>
<feature type="domain" description="CBM6" evidence="4">
    <location>
        <begin position="159"/>
        <end position="288"/>
    </location>
</feature>
<dbReference type="InterPro" id="IPR048395">
    <property type="entry name" value="Glyco_hydro_31_C"/>
</dbReference>
<dbReference type="Gene3D" id="2.60.120.260">
    <property type="entry name" value="Galactose-binding domain-like"/>
    <property type="match status" value="2"/>
</dbReference>
<evidence type="ECO:0000256" key="2">
    <source>
        <dbReference type="ARBA" id="ARBA00022729"/>
    </source>
</evidence>
<feature type="domain" description="CBM6" evidence="4">
    <location>
        <begin position="309"/>
        <end position="440"/>
    </location>
</feature>
<dbReference type="InterPro" id="IPR051816">
    <property type="entry name" value="Glycosyl_Hydrolase_31"/>
</dbReference>
<comment type="similarity">
    <text evidence="1">Belongs to the glycosyl hydrolase 31 family.</text>
</comment>
<dbReference type="GO" id="GO:0016020">
    <property type="term" value="C:membrane"/>
    <property type="evidence" value="ECO:0007669"/>
    <property type="project" value="InterPro"/>
</dbReference>
<organism evidence="5 6">
    <name type="scientific">Nakamurella panacisegetis</name>
    <dbReference type="NCBI Taxonomy" id="1090615"/>
    <lineage>
        <taxon>Bacteria</taxon>
        <taxon>Bacillati</taxon>
        <taxon>Actinomycetota</taxon>
        <taxon>Actinomycetes</taxon>
        <taxon>Nakamurellales</taxon>
        <taxon>Nakamurellaceae</taxon>
        <taxon>Nakamurella</taxon>
    </lineage>
</organism>
<dbReference type="Proteomes" id="UP000198741">
    <property type="component" value="Chromosome I"/>
</dbReference>
<dbReference type="InterPro" id="IPR013780">
    <property type="entry name" value="Glyco_hydro_b"/>
</dbReference>
<keyword evidence="2 3" id="KW-0732">Signal</keyword>
<evidence type="ECO:0000313" key="5">
    <source>
        <dbReference type="EMBL" id="SDP36399.1"/>
    </source>
</evidence>
<dbReference type="GO" id="GO:0005975">
    <property type="term" value="P:carbohydrate metabolic process"/>
    <property type="evidence" value="ECO:0007669"/>
    <property type="project" value="InterPro"/>
</dbReference>
<protein>
    <submittedName>
        <fullName evidence="5">Carbohydrate binding module (Family 6)</fullName>
    </submittedName>
</protein>
<accession>A0A1H0S4B5</accession>
<name>A0A1H0S4B5_9ACTN</name>
<dbReference type="InterPro" id="IPR006584">
    <property type="entry name" value="Cellulose-bd_IV"/>
</dbReference>
<evidence type="ECO:0000313" key="6">
    <source>
        <dbReference type="Proteomes" id="UP000198741"/>
    </source>
</evidence>
<dbReference type="Pfam" id="PF03422">
    <property type="entry name" value="CBM_6"/>
    <property type="match status" value="2"/>
</dbReference>
<sequence>MKRSSGVFRRLRSQRLTVAVGVSVLAGAVMAIPAQAAQASAAPAAAVTTAATGAIVSGSARFEVLSPTLIRTEYAGDTKFVDDATFNAIGRDSFTATTPVVSTVDGWLTIKTSAVTLAYKVDSGPFTADNLRLTEANGTQAVTAAPWASITAPTCAFGTLCEAEDLALNGLTLATDHSGYTGHGFVGGFANVGDSLSFTVNVPAAGEYDVDARYANSTGGDGKNVTRTLSVSADGGAASTLSLPTTANWDSWNVAKTTLTLSAGAHTITFTHTATDSGNVNFDSVAAVTTGDPYPGVAAPVAAPCDFGSICELDSGTLAGGAKLAFDHNNYSGTGFVAGMETTTATDMLTVTGVPPAGHYQLQLRYANNVAGAKGIKSRRISITVGSAAATTATLAPTSSWDAWRTVAIPVDLIAGDNVVTLGCPDADGCNVNLDTAAFTTTSSALLDPHAPLGGYRRSLDGVDGGALTNPGLLYQDGWSLIDDTASGIFNTSTRALTPRPTHGGTPYQDGYVFGYGKDYAQGLQDLATLTGPPKLLPRWAYGVWYSEYYDRTAADYQNTILPKFRSEGVPLDVLVTDTDFKSPNQWNGWEIDTSKFPDPAAYFAWAHAQGLHTSLNIHPSILASDPQFAQAQATAKGKLQPGSCSGGGANCYVFDFGDPDQLQAYLDLHNTMQADGNDLWWLDWCCDSTTSSQTGISGDALINQAYADYTAKTVDRGFAFSRAYGSLATGGYGNSATSSTGPWADKRTTLHFTGDTISDWSTLAYEVGYTPGESSATGMASISHDIGGHTGGAQTTGSEPNSTKLADDLYARWVQLGTFQPIDRLHSNHSDRLPWQYGAAAESSADKFLNLREKLVPYTYSLAQQSSTTGMPIVRDLYLQYPDQQEAYANDDSEYLYGPDVLVAPVTTPGTGSVTTNVWFPAGSTWTDYFTGKTYAGGTTAAVTTDLSTMPVFIKSGGIMTTRTDNVANDVQNALTKVTVTVAGGANGAYSLYEDNGTTTDTTQSATTAISYTEKAGVSTLNIAAAKGSYAGQVTDRQWTAQFTNADAPKSVSVNGIKLAATAWKYDAATRTVTVTLAPRKANVATTISYKTHNNPPKVAPTTVTTHAGKAIRIAVKATDADGDALTYSYSRPAHGTVSGSGANIVYTPTGKFVGTDSFRVTVTDTSRATATAAITVKVVNRAPTASAITKKTKVATPVSITLKGADADRDPLTYTHTKPAHGTVTGSGASLRYAPSRTFSGVDHFNYTVSDPFGGKVTRTVRIDVSKVTPAVAVTISPHTITTKTPAVITVRARVPNGVSAGTAIVTVKVGRKTLARGHLTAGTVKLALPRLGKGRYSLAVSVAPSRVTLAVTKKVIITVT</sequence>
<dbReference type="SMART" id="SM00606">
    <property type="entry name" value="CBD_IV"/>
    <property type="match status" value="1"/>
</dbReference>
<dbReference type="GO" id="GO:0005509">
    <property type="term" value="F:calcium ion binding"/>
    <property type="evidence" value="ECO:0007669"/>
    <property type="project" value="InterPro"/>
</dbReference>
<keyword evidence="6" id="KW-1185">Reference proteome</keyword>
<dbReference type="GO" id="GO:0004553">
    <property type="term" value="F:hydrolase activity, hydrolyzing O-glycosyl compounds"/>
    <property type="evidence" value="ECO:0007669"/>
    <property type="project" value="InterPro"/>
</dbReference>
<dbReference type="PROSITE" id="PS51175">
    <property type="entry name" value="CBM6"/>
    <property type="match status" value="2"/>
</dbReference>
<dbReference type="Pfam" id="PF17963">
    <property type="entry name" value="Big_9"/>
    <property type="match status" value="2"/>
</dbReference>
<dbReference type="Pfam" id="PF17137">
    <property type="entry name" value="DUF5110"/>
    <property type="match status" value="1"/>
</dbReference>
<dbReference type="InterPro" id="IPR015919">
    <property type="entry name" value="Cadherin-like_sf"/>
</dbReference>
<feature type="signal peptide" evidence="3">
    <location>
        <begin position="1"/>
        <end position="36"/>
    </location>
</feature>
<dbReference type="Gene3D" id="2.60.40.10">
    <property type="entry name" value="Immunoglobulins"/>
    <property type="match status" value="1"/>
</dbReference>
<dbReference type="CDD" id="cd04083">
    <property type="entry name" value="CBM35_Lmo2446-like"/>
    <property type="match status" value="1"/>
</dbReference>
<dbReference type="GO" id="GO:0030246">
    <property type="term" value="F:carbohydrate binding"/>
    <property type="evidence" value="ECO:0007669"/>
    <property type="project" value="InterPro"/>
</dbReference>
<dbReference type="CDD" id="cd06595">
    <property type="entry name" value="GH31_u1"/>
    <property type="match status" value="1"/>
</dbReference>
<dbReference type="InterPro" id="IPR008979">
    <property type="entry name" value="Galactose-bd-like_sf"/>
</dbReference>
<reference evidence="5 6" key="1">
    <citation type="submission" date="2016-10" db="EMBL/GenBank/DDBJ databases">
        <authorList>
            <person name="de Groot N.N."/>
        </authorList>
    </citation>
    <scope>NUCLEOTIDE SEQUENCE [LARGE SCALE GENOMIC DNA]</scope>
    <source>
        <strain evidence="6">P4-7,KCTC 19426,CECT 7604</strain>
    </source>
</reference>
<evidence type="ECO:0000259" key="4">
    <source>
        <dbReference type="PROSITE" id="PS51175"/>
    </source>
</evidence>
<dbReference type="Gene3D" id="3.20.20.80">
    <property type="entry name" value="Glycosidases"/>
    <property type="match status" value="1"/>
</dbReference>
<dbReference type="PANTHER" id="PTHR43863">
    <property type="entry name" value="HYDROLASE, PUTATIVE (AFU_ORTHOLOGUE AFUA_1G03140)-RELATED"/>
    <property type="match status" value="1"/>
</dbReference>
<dbReference type="SUPFAM" id="SSF49785">
    <property type="entry name" value="Galactose-binding domain-like"/>
    <property type="match status" value="2"/>
</dbReference>
<dbReference type="EMBL" id="LT629710">
    <property type="protein sequence ID" value="SDP36399.1"/>
    <property type="molecule type" value="Genomic_DNA"/>
</dbReference>
<dbReference type="Pfam" id="PF01055">
    <property type="entry name" value="Glyco_hydro_31_2nd"/>
    <property type="match status" value="1"/>
</dbReference>
<dbReference type="Gene3D" id="2.60.40.1180">
    <property type="entry name" value="Golgi alpha-mannosidase II"/>
    <property type="match status" value="2"/>
</dbReference>
<dbReference type="InterPro" id="IPR013783">
    <property type="entry name" value="Ig-like_fold"/>
</dbReference>
<dbReference type="STRING" id="1090615.SAMN04515671_3893"/>
<dbReference type="PANTHER" id="PTHR43863:SF2">
    <property type="entry name" value="MALTASE-GLUCOAMYLASE"/>
    <property type="match status" value="1"/>
</dbReference>
<feature type="chain" id="PRO_5009251353" evidence="3">
    <location>
        <begin position="37"/>
        <end position="1363"/>
    </location>
</feature>
<dbReference type="InterPro" id="IPR033403">
    <property type="entry name" value="DUF5110"/>
</dbReference>
<dbReference type="SUPFAM" id="SSF49313">
    <property type="entry name" value="Cadherin-like"/>
    <property type="match status" value="1"/>
</dbReference>